<accession>A0A933KXC5</accession>
<name>A0A933KXC5_9HYPH</name>
<evidence type="ECO:0000313" key="2">
    <source>
        <dbReference type="EMBL" id="MBI4920354.1"/>
    </source>
</evidence>
<feature type="signal peptide" evidence="1">
    <location>
        <begin position="1"/>
        <end position="23"/>
    </location>
</feature>
<evidence type="ECO:0000256" key="1">
    <source>
        <dbReference type="SAM" id="SignalP"/>
    </source>
</evidence>
<feature type="chain" id="PRO_5037761440" description="DUF4189 domain-containing protein" evidence="1">
    <location>
        <begin position="24"/>
        <end position="139"/>
    </location>
</feature>
<reference evidence="2" key="1">
    <citation type="submission" date="2020-07" db="EMBL/GenBank/DDBJ databases">
        <title>Huge and variable diversity of episymbiotic CPR bacteria and DPANN archaea in groundwater ecosystems.</title>
        <authorList>
            <person name="He C.Y."/>
            <person name="Keren R."/>
            <person name="Whittaker M."/>
            <person name="Farag I.F."/>
            <person name="Doudna J."/>
            <person name="Cate J.H.D."/>
            <person name="Banfield J.F."/>
        </authorList>
    </citation>
    <scope>NUCLEOTIDE SEQUENCE</scope>
    <source>
        <strain evidence="2">NC_groundwater_1586_Pr3_B-0.1um_66_15</strain>
    </source>
</reference>
<evidence type="ECO:0008006" key="4">
    <source>
        <dbReference type="Google" id="ProtNLM"/>
    </source>
</evidence>
<sequence length="139" mass="14755">MSYGHRVLLAALATILPLGGALAAGDNYFPPNPYDQRFCAGLAQQFRSENAARIACTSATTAIVVEYFDYWPEAVGQSLALAARTGLAPGIVLVCRNDHRHCENAAAAVVQAFAHSATPLALWDCSLTDASLSDCDKLQ</sequence>
<keyword evidence="1" id="KW-0732">Signal</keyword>
<protein>
    <recommendedName>
        <fullName evidence="4">DUF4189 domain-containing protein</fullName>
    </recommendedName>
</protein>
<dbReference type="EMBL" id="JACRAF010000004">
    <property type="protein sequence ID" value="MBI4920354.1"/>
    <property type="molecule type" value="Genomic_DNA"/>
</dbReference>
<proteinExistence type="predicted"/>
<organism evidence="2 3">
    <name type="scientific">Devosia nanyangense</name>
    <dbReference type="NCBI Taxonomy" id="1228055"/>
    <lineage>
        <taxon>Bacteria</taxon>
        <taxon>Pseudomonadati</taxon>
        <taxon>Pseudomonadota</taxon>
        <taxon>Alphaproteobacteria</taxon>
        <taxon>Hyphomicrobiales</taxon>
        <taxon>Devosiaceae</taxon>
        <taxon>Devosia</taxon>
    </lineage>
</organism>
<gene>
    <name evidence="2" type="ORF">HY834_01270</name>
</gene>
<comment type="caution">
    <text evidence="2">The sequence shown here is derived from an EMBL/GenBank/DDBJ whole genome shotgun (WGS) entry which is preliminary data.</text>
</comment>
<dbReference type="AlphaFoldDB" id="A0A933KXC5"/>
<dbReference type="Proteomes" id="UP000782610">
    <property type="component" value="Unassembled WGS sequence"/>
</dbReference>
<evidence type="ECO:0000313" key="3">
    <source>
        <dbReference type="Proteomes" id="UP000782610"/>
    </source>
</evidence>